<accession>A0ABW9LKF9</accession>
<reference evidence="1 2" key="1">
    <citation type="submission" date="2024-12" db="EMBL/GenBank/DDBJ databases">
        <title>The coexistence of Mycolicibacterium septicum and Mycolicibacterium nivoides in clinical samples.</title>
        <authorList>
            <person name="Wang C."/>
            <person name="Feng Y."/>
            <person name="Zong Z."/>
        </authorList>
    </citation>
    <scope>NUCLEOTIDE SEQUENCE [LARGE SCALE GENOMIC DNA]</scope>
    <source>
        <strain evidence="1 2">120309</strain>
    </source>
</reference>
<dbReference type="RefSeq" id="WP_225503310.1">
    <property type="nucleotide sequence ID" value="NZ_JBKBDD010000024.1"/>
</dbReference>
<protein>
    <recommendedName>
        <fullName evidence="3">SMI1/KNR4 family protein</fullName>
    </recommendedName>
</protein>
<organism evidence="1 2">
    <name type="scientific">Mycolicibacterium nivoides</name>
    <dbReference type="NCBI Taxonomy" id="2487344"/>
    <lineage>
        <taxon>Bacteria</taxon>
        <taxon>Bacillati</taxon>
        <taxon>Actinomycetota</taxon>
        <taxon>Actinomycetes</taxon>
        <taxon>Mycobacteriales</taxon>
        <taxon>Mycobacteriaceae</taxon>
        <taxon>Mycolicibacterium</taxon>
    </lineage>
</organism>
<dbReference type="Proteomes" id="UP001635816">
    <property type="component" value="Unassembled WGS sequence"/>
</dbReference>
<evidence type="ECO:0008006" key="3">
    <source>
        <dbReference type="Google" id="ProtNLM"/>
    </source>
</evidence>
<name>A0ABW9LKF9_9MYCO</name>
<dbReference type="EMBL" id="JBKBDD010000024">
    <property type="protein sequence ID" value="MFN6548451.1"/>
    <property type="molecule type" value="Genomic_DNA"/>
</dbReference>
<keyword evidence="2" id="KW-1185">Reference proteome</keyword>
<sequence length="153" mass="17150">MFEFMENYRNVTIPAPEMEGVTLTCSLGSGLGDSDIPAGATGQLREFWRRTSGGLLLVDEQFGICGLTLHDPTQAKQRSRERADDGYEVNSDSDWVLGEFVGDTDMLIIDADDAVLISAGSYPRSDWYRFESLSDVLTKYVETTAEKYWELTR</sequence>
<evidence type="ECO:0000313" key="1">
    <source>
        <dbReference type="EMBL" id="MFN6548451.1"/>
    </source>
</evidence>
<gene>
    <name evidence="1" type="ORF">ACK4CT_35340</name>
</gene>
<proteinExistence type="predicted"/>
<evidence type="ECO:0000313" key="2">
    <source>
        <dbReference type="Proteomes" id="UP001635816"/>
    </source>
</evidence>
<comment type="caution">
    <text evidence="1">The sequence shown here is derived from an EMBL/GenBank/DDBJ whole genome shotgun (WGS) entry which is preliminary data.</text>
</comment>